<evidence type="ECO:0000313" key="8">
    <source>
        <dbReference type="Proteomes" id="UP001302978"/>
    </source>
</evidence>
<keyword evidence="8" id="KW-1185">Reference proteome</keyword>
<protein>
    <recommendedName>
        <fullName evidence="6">Ribonuclease P protein component 3</fullName>
        <shortName evidence="6">RNase P component 3</shortName>
        <ecNumber evidence="6">3.1.26.5</ecNumber>
    </recommendedName>
    <alternativeName>
        <fullName evidence="6">Rpp30</fullName>
    </alternativeName>
</protein>
<dbReference type="GO" id="GO:0001682">
    <property type="term" value="P:tRNA 5'-leader removal"/>
    <property type="evidence" value="ECO:0007669"/>
    <property type="project" value="UniProtKB-UniRule"/>
</dbReference>
<keyword evidence="5 6" id="KW-0378">Hydrolase</keyword>
<evidence type="ECO:0000256" key="3">
    <source>
        <dbReference type="ARBA" id="ARBA00022722"/>
    </source>
</evidence>
<accession>A0AA96V840</accession>
<name>A0AA96V840_9EURY</name>
<keyword evidence="2 6" id="KW-0819">tRNA processing</keyword>
<comment type="similarity">
    <text evidence="6">Belongs to the eukaryotic/archaeal RNase P protein component 3 family.</text>
</comment>
<dbReference type="SUPFAM" id="SSF89550">
    <property type="entry name" value="PHP domain-like"/>
    <property type="match status" value="1"/>
</dbReference>
<dbReference type="GO" id="GO:0030677">
    <property type="term" value="C:ribonuclease P complex"/>
    <property type="evidence" value="ECO:0007669"/>
    <property type="project" value="UniProtKB-UniRule"/>
</dbReference>
<dbReference type="GO" id="GO:0004526">
    <property type="term" value="F:ribonuclease P activity"/>
    <property type="evidence" value="ECO:0007669"/>
    <property type="project" value="UniProtKB-UniRule"/>
</dbReference>
<dbReference type="HAMAP" id="MF_00756">
    <property type="entry name" value="RNase_P_3"/>
    <property type="match status" value="1"/>
</dbReference>
<dbReference type="GeneID" id="85195041"/>
<evidence type="ECO:0000313" key="7">
    <source>
        <dbReference type="EMBL" id="WNY23236.1"/>
    </source>
</evidence>
<dbReference type="EC" id="3.1.26.5" evidence="6"/>
<evidence type="ECO:0000256" key="1">
    <source>
        <dbReference type="ARBA" id="ARBA00022490"/>
    </source>
</evidence>
<comment type="subcellular location">
    <subcellularLocation>
        <location evidence="6">Cytoplasm</location>
    </subcellularLocation>
</comment>
<evidence type="ECO:0000256" key="2">
    <source>
        <dbReference type="ARBA" id="ARBA00022694"/>
    </source>
</evidence>
<dbReference type="InterPro" id="IPR002738">
    <property type="entry name" value="RNase_P_p30"/>
</dbReference>
<dbReference type="Proteomes" id="UP001302978">
    <property type="component" value="Chromosome"/>
</dbReference>
<comment type="catalytic activity">
    <reaction evidence="6">
        <text>Endonucleolytic cleavage of RNA, removing 5'-extranucleotides from tRNA precursor.</text>
        <dbReference type="EC" id="3.1.26.5"/>
    </reaction>
</comment>
<proteinExistence type="inferred from homology"/>
<evidence type="ECO:0000256" key="5">
    <source>
        <dbReference type="ARBA" id="ARBA00022801"/>
    </source>
</evidence>
<dbReference type="AlphaFoldDB" id="A0AA96V840"/>
<organism evidence="7 8">
    <name type="scientific">Methanimicrococcus hongohii</name>
    <dbReference type="NCBI Taxonomy" id="3028295"/>
    <lineage>
        <taxon>Archaea</taxon>
        <taxon>Methanobacteriati</taxon>
        <taxon>Methanobacteriota</taxon>
        <taxon>Stenosarchaea group</taxon>
        <taxon>Methanomicrobia</taxon>
        <taxon>Methanosarcinales</taxon>
        <taxon>Methanosarcinaceae</taxon>
        <taxon>Methanimicrococcus</taxon>
    </lineage>
</organism>
<gene>
    <name evidence="6" type="primary">rnp3</name>
    <name evidence="7" type="ORF">MmiHf6_05410</name>
</gene>
<keyword evidence="3 6" id="KW-0540">Nuclease</keyword>
<dbReference type="RefSeq" id="WP_316558251.1">
    <property type="nucleotide sequence ID" value="NZ_CP131059.1"/>
</dbReference>
<evidence type="ECO:0000256" key="4">
    <source>
        <dbReference type="ARBA" id="ARBA00022759"/>
    </source>
</evidence>
<dbReference type="EMBL" id="CP131059">
    <property type="protein sequence ID" value="WNY23236.1"/>
    <property type="molecule type" value="Genomic_DNA"/>
</dbReference>
<reference evidence="7 8" key="1">
    <citation type="submission" date="2023-07" db="EMBL/GenBank/DDBJ databases">
        <title>Closed genoem sequence of Methanomicrococcus sp. Hf6.</title>
        <authorList>
            <person name="Poehlein A."/>
            <person name="Protasov E."/>
            <person name="Platt K."/>
            <person name="Reeh H."/>
            <person name="Daniel R."/>
            <person name="Brune A."/>
        </authorList>
    </citation>
    <scope>NUCLEOTIDE SEQUENCE [LARGE SCALE GENOMIC DNA]</scope>
    <source>
        <strain evidence="7 8">Hf6</strain>
    </source>
</reference>
<keyword evidence="1 6" id="KW-0963">Cytoplasm</keyword>
<sequence length="318" mass="35614">MAANNSIDSDSESCFDSDSENCLDSGSKLCSNSDSKHKRYFDYVSVDFIEDICSKAAAELAPEDFFLFTEHVNLFFKKFGITDVILFKRNGKSDSGYSQVCKSLFESEQSVRYYKGVEIEAENENTLYSAVRKERPNVNFIAVRSADEKVIRAAAESLDVDLVIPVSYSAGKIYNGIMSNMYVNVGQINHIVAKIAKDKKTAFGFDIYPFLQTKGYRRSKILADSMDMIPILQKYKVPVLLFSGAGSFYDARGPYECEAFGSFLGLNREEAAAAVSAHPSQMIELRKKRQSGKLVMTGVEIVENDENNENEENDKNDE</sequence>
<dbReference type="GO" id="GO:0005737">
    <property type="term" value="C:cytoplasm"/>
    <property type="evidence" value="ECO:0007669"/>
    <property type="project" value="UniProtKB-SubCell"/>
</dbReference>
<comment type="function">
    <text evidence="6">Part of ribonuclease P, a protein complex that generates mature tRNA molecules by cleaving their 5'-ends.</text>
</comment>
<dbReference type="InterPro" id="IPR016195">
    <property type="entry name" value="Pol/histidinol_Pase-like"/>
</dbReference>
<dbReference type="Pfam" id="PF01876">
    <property type="entry name" value="RNase_P_p30"/>
    <property type="match status" value="1"/>
</dbReference>
<comment type="subunit">
    <text evidence="6">Consists of a catalytic RNA component and at least 4-5 protein subunits.</text>
</comment>
<keyword evidence="4 6" id="KW-0255">Endonuclease</keyword>
<dbReference type="Gene3D" id="3.20.20.140">
    <property type="entry name" value="Metal-dependent hydrolases"/>
    <property type="match status" value="1"/>
</dbReference>
<dbReference type="KEGG" id="mehf:MmiHf6_05410"/>
<evidence type="ECO:0000256" key="6">
    <source>
        <dbReference type="HAMAP-Rule" id="MF_00756"/>
    </source>
</evidence>
<dbReference type="InterPro" id="IPR023539">
    <property type="entry name" value="RNase_P_comp-3_arc"/>
</dbReference>